<evidence type="ECO:0000256" key="7">
    <source>
        <dbReference type="SAM" id="MobiDB-lite"/>
    </source>
</evidence>
<evidence type="ECO:0000259" key="8">
    <source>
        <dbReference type="PROSITE" id="PS50066"/>
    </source>
</evidence>
<evidence type="ECO:0000256" key="2">
    <source>
        <dbReference type="ARBA" id="ARBA00023015"/>
    </source>
</evidence>
<dbReference type="PANTHER" id="PTHR48019">
    <property type="entry name" value="SERUM RESPONSE FACTOR HOMOLOG"/>
    <property type="match status" value="1"/>
</dbReference>
<keyword evidence="3" id="KW-0238">DNA-binding</keyword>
<comment type="subcellular location">
    <subcellularLocation>
        <location evidence="1">Nucleus</location>
    </subcellularLocation>
</comment>
<dbReference type="EMBL" id="KE343721">
    <property type="protein sequence ID" value="EXB39336.1"/>
    <property type="molecule type" value="Genomic_DNA"/>
</dbReference>
<proteinExistence type="predicted"/>
<evidence type="ECO:0000313" key="9">
    <source>
        <dbReference type="EMBL" id="EXB39336.1"/>
    </source>
</evidence>
<keyword evidence="5" id="KW-0539">Nucleus</keyword>
<sequence length="154" mass="17557">MDKSAKSFEGRRSTLKKKASELADRCKVEVCVICFGPNGDLEVWPEKPTKAQSIIEKYKEASKKGNKCKRKEKLNLSDVLESKIKSLEKQLREEETNWDFSDNGTGGLSLWDEELDKLTENSLKSLSDCLEAKIRMIELIKGKQTMPSNDFSMF</sequence>
<keyword evidence="6" id="KW-0175">Coiled coil</keyword>
<dbReference type="InterPro" id="IPR050142">
    <property type="entry name" value="MADS-box/MEF2_TF"/>
</dbReference>
<evidence type="ECO:0000256" key="1">
    <source>
        <dbReference type="ARBA" id="ARBA00004123"/>
    </source>
</evidence>
<protein>
    <recommendedName>
        <fullName evidence="8">MADS-box domain-containing protein</fullName>
    </recommendedName>
</protein>
<feature type="region of interest" description="Disordered" evidence="7">
    <location>
        <begin position="1"/>
        <end position="20"/>
    </location>
</feature>
<keyword evidence="10" id="KW-1185">Reference proteome</keyword>
<dbReference type="Gene3D" id="3.40.1810.10">
    <property type="entry name" value="Transcription factor, MADS-box"/>
    <property type="match status" value="1"/>
</dbReference>
<name>W9R6Z6_9ROSA</name>
<dbReference type="PROSITE" id="PS50066">
    <property type="entry name" value="MADS_BOX_2"/>
    <property type="match status" value="1"/>
</dbReference>
<evidence type="ECO:0000256" key="4">
    <source>
        <dbReference type="ARBA" id="ARBA00023163"/>
    </source>
</evidence>
<dbReference type="KEGG" id="mnt:21407749"/>
<accession>W9R6Z6</accession>
<evidence type="ECO:0000313" key="10">
    <source>
        <dbReference type="Proteomes" id="UP000030645"/>
    </source>
</evidence>
<feature type="domain" description="MADS-box" evidence="8">
    <location>
        <begin position="7"/>
        <end position="41"/>
    </location>
</feature>
<keyword evidence="2" id="KW-0805">Transcription regulation</keyword>
<feature type="coiled-coil region" evidence="6">
    <location>
        <begin position="70"/>
        <end position="97"/>
    </location>
</feature>
<dbReference type="GO" id="GO:0005634">
    <property type="term" value="C:nucleus"/>
    <property type="evidence" value="ECO:0007669"/>
    <property type="project" value="UniProtKB-SubCell"/>
</dbReference>
<evidence type="ECO:0000256" key="5">
    <source>
        <dbReference type="ARBA" id="ARBA00023242"/>
    </source>
</evidence>
<evidence type="ECO:0000256" key="3">
    <source>
        <dbReference type="ARBA" id="ARBA00023125"/>
    </source>
</evidence>
<gene>
    <name evidence="9" type="ORF">L484_025031</name>
</gene>
<dbReference type="InterPro" id="IPR036879">
    <property type="entry name" value="TF_MADSbox_sf"/>
</dbReference>
<dbReference type="GO" id="GO:0003677">
    <property type="term" value="F:DNA binding"/>
    <property type="evidence" value="ECO:0007669"/>
    <property type="project" value="UniProtKB-KW"/>
</dbReference>
<dbReference type="SUPFAM" id="SSF55455">
    <property type="entry name" value="SRF-like"/>
    <property type="match status" value="1"/>
</dbReference>
<dbReference type="OrthoDB" id="1194663at2759"/>
<dbReference type="AlphaFoldDB" id="W9R6Z6"/>
<dbReference type="Pfam" id="PF00319">
    <property type="entry name" value="SRF-TF"/>
    <property type="match status" value="1"/>
</dbReference>
<dbReference type="eggNOG" id="KOG0014">
    <property type="taxonomic scope" value="Eukaryota"/>
</dbReference>
<keyword evidence="4" id="KW-0804">Transcription</keyword>
<reference evidence="10" key="1">
    <citation type="submission" date="2013-01" db="EMBL/GenBank/DDBJ databases">
        <title>Draft Genome Sequence of a Mulberry Tree, Morus notabilis C.K. Schneid.</title>
        <authorList>
            <person name="He N."/>
            <person name="Zhao S."/>
        </authorList>
    </citation>
    <scope>NUCLEOTIDE SEQUENCE</scope>
</reference>
<organism evidence="9 10">
    <name type="scientific">Morus notabilis</name>
    <dbReference type="NCBI Taxonomy" id="981085"/>
    <lineage>
        <taxon>Eukaryota</taxon>
        <taxon>Viridiplantae</taxon>
        <taxon>Streptophyta</taxon>
        <taxon>Embryophyta</taxon>
        <taxon>Tracheophyta</taxon>
        <taxon>Spermatophyta</taxon>
        <taxon>Magnoliopsida</taxon>
        <taxon>eudicotyledons</taxon>
        <taxon>Gunneridae</taxon>
        <taxon>Pentapetalae</taxon>
        <taxon>rosids</taxon>
        <taxon>fabids</taxon>
        <taxon>Rosales</taxon>
        <taxon>Moraceae</taxon>
        <taxon>Moreae</taxon>
        <taxon>Morus</taxon>
    </lineage>
</organism>
<dbReference type="Proteomes" id="UP000030645">
    <property type="component" value="Unassembled WGS sequence"/>
</dbReference>
<dbReference type="InterPro" id="IPR002100">
    <property type="entry name" value="TF_MADSbox"/>
</dbReference>
<dbReference type="GO" id="GO:0046983">
    <property type="term" value="F:protein dimerization activity"/>
    <property type="evidence" value="ECO:0007669"/>
    <property type="project" value="InterPro"/>
</dbReference>
<evidence type="ECO:0000256" key="6">
    <source>
        <dbReference type="SAM" id="Coils"/>
    </source>
</evidence>